<dbReference type="Pfam" id="PF08282">
    <property type="entry name" value="Hydrolase_3"/>
    <property type="match status" value="1"/>
</dbReference>
<keyword evidence="2" id="KW-1185">Reference proteome</keyword>
<dbReference type="GO" id="GO:0016787">
    <property type="term" value="F:hydrolase activity"/>
    <property type="evidence" value="ECO:0007669"/>
    <property type="project" value="UniProtKB-KW"/>
</dbReference>
<dbReference type="InterPro" id="IPR036412">
    <property type="entry name" value="HAD-like_sf"/>
</dbReference>
<proteinExistence type="predicted"/>
<dbReference type="InterPro" id="IPR000150">
    <property type="entry name" value="Cof"/>
</dbReference>
<keyword evidence="1" id="KW-0378">Hydrolase</keyword>
<dbReference type="SFLD" id="SFLDG01140">
    <property type="entry name" value="C2.B:_Phosphomannomutase_and_P"/>
    <property type="match status" value="1"/>
</dbReference>
<name>A0ABY4P7T6_9LACO</name>
<dbReference type="RefSeq" id="WP_249513926.1">
    <property type="nucleotide sequence ID" value="NZ_CP093366.1"/>
</dbReference>
<dbReference type="CDD" id="cd07516">
    <property type="entry name" value="HAD_Pase"/>
    <property type="match status" value="1"/>
</dbReference>
<evidence type="ECO:0000313" key="2">
    <source>
        <dbReference type="Proteomes" id="UP000831495"/>
    </source>
</evidence>
<dbReference type="NCBIfam" id="TIGR01484">
    <property type="entry name" value="HAD-SF-IIB"/>
    <property type="match status" value="1"/>
</dbReference>
<accession>A0ABY4P7T6</accession>
<gene>
    <name evidence="1" type="ORF">MOO45_05480</name>
</gene>
<dbReference type="NCBIfam" id="TIGR00099">
    <property type="entry name" value="Cof-subfamily"/>
    <property type="match status" value="1"/>
</dbReference>
<dbReference type="PANTHER" id="PTHR10000">
    <property type="entry name" value="PHOSPHOSERINE PHOSPHATASE"/>
    <property type="match status" value="1"/>
</dbReference>
<dbReference type="Gene3D" id="3.30.1240.10">
    <property type="match status" value="1"/>
</dbReference>
<dbReference type="SUPFAM" id="SSF56784">
    <property type="entry name" value="HAD-like"/>
    <property type="match status" value="1"/>
</dbReference>
<dbReference type="InterPro" id="IPR006379">
    <property type="entry name" value="HAD-SF_hydro_IIB"/>
</dbReference>
<evidence type="ECO:0000313" key="1">
    <source>
        <dbReference type="EMBL" id="UQS81656.1"/>
    </source>
</evidence>
<dbReference type="PANTHER" id="PTHR10000:SF55">
    <property type="entry name" value="5-AMINO-6-(5-PHOSPHO-D-RIBITYLAMINO)URACIL PHOSPHATASE YCSE"/>
    <property type="match status" value="1"/>
</dbReference>
<protein>
    <submittedName>
        <fullName evidence="1">Cof-type HAD-IIB family hydrolase</fullName>
    </submittedName>
</protein>
<dbReference type="EMBL" id="CP093366">
    <property type="protein sequence ID" value="UQS81656.1"/>
    <property type="molecule type" value="Genomic_DNA"/>
</dbReference>
<dbReference type="InterPro" id="IPR023214">
    <property type="entry name" value="HAD_sf"/>
</dbReference>
<sequence>MAIKLIASDMDGTLLNSQSIISSQNIAAIKAANQAGIQFVVATGRGLSEVEPLVRQLTIKPDFITLNGALVYNQQKEPVVKIPLNTQNVEQALSLVKNSELYFEIITDRGIYSISRIQKIQHTAHLLKKLNPSLLYKKAVALATSRGELMNVNYVKSFDKVLSDPTINVMKILVFSDKQPEILQQLQHKLNKNPNLIVTSSSPNNIEINNQQAQKGIALIKFANELGLKMDQVMAIGDNLNDESMIKAAGIGVAMANAIEPIKELAQYQTSSNNDNGVAQAIYHAIELNQAQSE</sequence>
<dbReference type="SFLD" id="SFLDG01144">
    <property type="entry name" value="C2.B.4:_PGP_Like"/>
    <property type="match status" value="1"/>
</dbReference>
<dbReference type="Gene3D" id="3.40.50.1000">
    <property type="entry name" value="HAD superfamily/HAD-like"/>
    <property type="match status" value="1"/>
</dbReference>
<dbReference type="SFLD" id="SFLDS00003">
    <property type="entry name" value="Haloacid_Dehalogenase"/>
    <property type="match status" value="1"/>
</dbReference>
<dbReference type="PROSITE" id="PS01229">
    <property type="entry name" value="COF_2"/>
    <property type="match status" value="1"/>
</dbReference>
<reference evidence="1" key="1">
    <citation type="journal article" date="2022" name="Int. J. Syst. Evol. Microbiol.">
        <title>Apilactobacillus apisilvae sp. nov., Nicolia spurrieriana gen. nov. sp. nov., Bombilactobacillus folatiphilus sp. nov. and Bombilactobacillus thymidiniphilus sp. nov., four new lactic acid bacterial isolates from stingless bees Tetragonula carbonaria and Austroplebeia australis.</title>
        <authorList>
            <person name="Oliphant S.A."/>
            <person name="Watson-Haigh N.S."/>
            <person name="Sumby K.M."/>
            <person name="Gardner J."/>
            <person name="Groom S."/>
            <person name="Jiranek V."/>
        </authorList>
    </citation>
    <scope>NUCLEOTIDE SEQUENCE</scope>
    <source>
        <strain evidence="1">SG4_D2</strain>
    </source>
</reference>
<organism evidence="1 2">
    <name type="scientific">Bombilactobacillus folatiphilus</name>
    <dbReference type="NCBI Taxonomy" id="2923362"/>
    <lineage>
        <taxon>Bacteria</taxon>
        <taxon>Bacillati</taxon>
        <taxon>Bacillota</taxon>
        <taxon>Bacilli</taxon>
        <taxon>Lactobacillales</taxon>
        <taxon>Lactobacillaceae</taxon>
        <taxon>Bombilactobacillus</taxon>
    </lineage>
</organism>
<dbReference type="Proteomes" id="UP000831495">
    <property type="component" value="Chromosome"/>
</dbReference>
<dbReference type="PROSITE" id="PS01228">
    <property type="entry name" value="COF_1"/>
    <property type="match status" value="1"/>
</dbReference>